<gene>
    <name evidence="1" type="ORF">AKO1_009584</name>
</gene>
<dbReference type="EMBL" id="JAOPGA020000006">
    <property type="protein sequence ID" value="KAL0476319.1"/>
    <property type="molecule type" value="Genomic_DNA"/>
</dbReference>
<dbReference type="AlphaFoldDB" id="A0AAW2YGY6"/>
<evidence type="ECO:0000313" key="1">
    <source>
        <dbReference type="EMBL" id="KAL0476319.1"/>
    </source>
</evidence>
<keyword evidence="2" id="KW-1185">Reference proteome</keyword>
<protein>
    <submittedName>
        <fullName evidence="1">Cytosolic 10-formyltetrahydrofolate dehydrogenase</fullName>
    </submittedName>
</protein>
<accession>A0AAW2YGY6</accession>
<name>A0AAW2YGY6_9EUKA</name>
<dbReference type="Proteomes" id="UP001431209">
    <property type="component" value="Unassembled WGS sequence"/>
</dbReference>
<proteinExistence type="predicted"/>
<comment type="caution">
    <text evidence="1">The sequence shown here is derived from an EMBL/GenBank/DDBJ whole genome shotgun (WGS) entry which is preliminary data.</text>
</comment>
<evidence type="ECO:0000313" key="2">
    <source>
        <dbReference type="Proteomes" id="UP001431209"/>
    </source>
</evidence>
<organism evidence="1 2">
    <name type="scientific">Acrasis kona</name>
    <dbReference type="NCBI Taxonomy" id="1008807"/>
    <lineage>
        <taxon>Eukaryota</taxon>
        <taxon>Discoba</taxon>
        <taxon>Heterolobosea</taxon>
        <taxon>Tetramitia</taxon>
        <taxon>Eutetramitia</taxon>
        <taxon>Acrasidae</taxon>
        <taxon>Acrasis</taxon>
    </lineage>
</organism>
<sequence length="387" mass="44972">MGRTKGVFDIVQFEDNAVEEVIYIKKITTDNVSDDKVRDEMKKVNQKSTEEFRLKVKDQGFVNVYSVNSTLKQKRHWREMFDKKNKEKQDDEDKADEEEQVQHDILRAELLQTSNSTISSLSAPPSEVNILQEGQREVIVCTQQQPVLFQNMPEPPLKKRLKRKREESAPQPFIEPSTNVTCSEYAAISSKISNMSSSFQSFMVGINNMYSQRPVEKSILTYLPVLNGITITPKQWFDVYKKLYTSTTKEGDTVYHVLVLEKHTKPSLLNPTIQLSFNHWADQNNISEFHSRINEGDPVVMDACQFLHDVHAPYFNMRYGIPQESILGHKECISLVRELFKGRMRQASNRHSKVRKMNAFQFYGFEVFMLKINLLLLYSCQTAWNYS</sequence>
<reference evidence="1 2" key="1">
    <citation type="submission" date="2024-03" db="EMBL/GenBank/DDBJ databases">
        <title>The Acrasis kona genome and developmental transcriptomes reveal deep origins of eukaryotic multicellular pathways.</title>
        <authorList>
            <person name="Sheikh S."/>
            <person name="Fu C.-J."/>
            <person name="Brown M.W."/>
            <person name="Baldauf S.L."/>
        </authorList>
    </citation>
    <scope>NUCLEOTIDE SEQUENCE [LARGE SCALE GENOMIC DNA]</scope>
    <source>
        <strain evidence="1 2">ATCC MYA-3509</strain>
    </source>
</reference>